<name>A0A074ZWX2_OPIVI</name>
<dbReference type="EMBL" id="KL596713">
    <property type="protein sequence ID" value="KER27845.1"/>
    <property type="molecule type" value="Genomic_DNA"/>
</dbReference>
<keyword evidence="2" id="KW-1185">Reference proteome</keyword>
<dbReference type="RefSeq" id="XP_009168409.1">
    <property type="nucleotide sequence ID" value="XM_009170145.1"/>
</dbReference>
<gene>
    <name evidence="1" type="ORF">T265_05201</name>
</gene>
<accession>A0A074ZWX2</accession>
<dbReference type="KEGG" id="ovi:T265_05201"/>
<protein>
    <submittedName>
        <fullName evidence="1">Uncharacterized protein</fullName>
    </submittedName>
</protein>
<dbReference type="Proteomes" id="UP000054324">
    <property type="component" value="Unassembled WGS sequence"/>
</dbReference>
<sequence>MCYSHENGDTSKCDKSTVVGHWIGSYGLAASYSAASIGMTLRVRQNYEVTDNAYGHDEWGPLVAANAVLQCPNGQEWSNVTSIPE</sequence>
<dbReference type="AlphaFoldDB" id="A0A074ZWX2"/>
<dbReference type="GeneID" id="20319383"/>
<evidence type="ECO:0000313" key="1">
    <source>
        <dbReference type="EMBL" id="KER27845.1"/>
    </source>
</evidence>
<reference evidence="1 2" key="1">
    <citation type="submission" date="2013-11" db="EMBL/GenBank/DDBJ databases">
        <title>Opisthorchis viverrini - life in the bile duct.</title>
        <authorList>
            <person name="Young N.D."/>
            <person name="Nagarajan N."/>
            <person name="Lin S.J."/>
            <person name="Korhonen P.K."/>
            <person name="Jex A.R."/>
            <person name="Hall R.S."/>
            <person name="Safavi-Hemami H."/>
            <person name="Kaewkong W."/>
            <person name="Bertrand D."/>
            <person name="Gao S."/>
            <person name="Seet Q."/>
            <person name="Wongkham S."/>
            <person name="Teh B.T."/>
            <person name="Wongkham C."/>
            <person name="Intapan P.M."/>
            <person name="Maleewong W."/>
            <person name="Yang X."/>
            <person name="Hu M."/>
            <person name="Wang Z."/>
            <person name="Hofmann A."/>
            <person name="Sternberg P.W."/>
            <person name="Tan P."/>
            <person name="Wang J."/>
            <person name="Gasser R.B."/>
        </authorList>
    </citation>
    <scope>NUCLEOTIDE SEQUENCE [LARGE SCALE GENOMIC DNA]</scope>
</reference>
<evidence type="ECO:0000313" key="2">
    <source>
        <dbReference type="Proteomes" id="UP000054324"/>
    </source>
</evidence>
<proteinExistence type="predicted"/>
<organism evidence="1 2">
    <name type="scientific">Opisthorchis viverrini</name>
    <name type="common">Southeast Asian liver fluke</name>
    <dbReference type="NCBI Taxonomy" id="6198"/>
    <lineage>
        <taxon>Eukaryota</taxon>
        <taxon>Metazoa</taxon>
        <taxon>Spiralia</taxon>
        <taxon>Lophotrochozoa</taxon>
        <taxon>Platyhelminthes</taxon>
        <taxon>Trematoda</taxon>
        <taxon>Digenea</taxon>
        <taxon>Opisthorchiida</taxon>
        <taxon>Opisthorchiata</taxon>
        <taxon>Opisthorchiidae</taxon>
        <taxon>Opisthorchis</taxon>
    </lineage>
</organism>
<dbReference type="CTD" id="20319383"/>